<keyword evidence="3" id="KW-1185">Reference proteome</keyword>
<dbReference type="Proteomes" id="UP000515154">
    <property type="component" value="Unplaced"/>
</dbReference>
<evidence type="ECO:0000256" key="1">
    <source>
        <dbReference type="SAM" id="MobiDB-lite"/>
    </source>
</evidence>
<proteinExistence type="predicted"/>
<sequence length="231" mass="24659">MYTYLLLLALVTIFGGQAARGEATNKTSNATTDDGPSNLFNPYNPSQQYPGAGYYPGAGQHPGAGPSPDSSFPILNKTHTPTTRQPPPTLTMLPIIVSKVPPSLNFRFLCPRIATTATQITSPPTNQAQVTKVTMAPKGTLHLSHSLSLSPSKNNNNSSHISHPPTTNTLITPNTPTTHTIPNTIIPIIPIITTTHTTPTIITTLITSTTKQTLTLKTPFFLPHPTPLLTS</sequence>
<evidence type="ECO:0000313" key="3">
    <source>
        <dbReference type="Proteomes" id="UP000515154"/>
    </source>
</evidence>
<feature type="chain" id="PRO_5027910487" evidence="2">
    <location>
        <begin position="19"/>
        <end position="231"/>
    </location>
</feature>
<organism evidence="3 4">
    <name type="scientific">Octopus sinensis</name>
    <name type="common">East Asian common octopus</name>
    <dbReference type="NCBI Taxonomy" id="2607531"/>
    <lineage>
        <taxon>Eukaryota</taxon>
        <taxon>Metazoa</taxon>
        <taxon>Spiralia</taxon>
        <taxon>Lophotrochozoa</taxon>
        <taxon>Mollusca</taxon>
        <taxon>Cephalopoda</taxon>
        <taxon>Coleoidea</taxon>
        <taxon>Octopodiformes</taxon>
        <taxon>Octopoda</taxon>
        <taxon>Incirrata</taxon>
        <taxon>Octopodidae</taxon>
        <taxon>Octopus</taxon>
    </lineage>
</organism>
<feature type="signal peptide" evidence="2">
    <location>
        <begin position="1"/>
        <end position="18"/>
    </location>
</feature>
<feature type="compositionally biased region" description="Polar residues" evidence="1">
    <location>
        <begin position="24"/>
        <end position="39"/>
    </location>
</feature>
<dbReference type="AlphaFoldDB" id="A0A6P7TXJ9"/>
<name>A0A6P7TXJ9_9MOLL</name>
<protein>
    <submittedName>
        <fullName evidence="4">Mucin-3B-like</fullName>
    </submittedName>
</protein>
<evidence type="ECO:0000256" key="2">
    <source>
        <dbReference type="SAM" id="SignalP"/>
    </source>
</evidence>
<evidence type="ECO:0000313" key="4">
    <source>
        <dbReference type="RefSeq" id="XP_029654002.1"/>
    </source>
</evidence>
<feature type="region of interest" description="Disordered" evidence="1">
    <location>
        <begin position="20"/>
        <end position="39"/>
    </location>
</feature>
<gene>
    <name evidence="4" type="primary">LOC115227255</name>
</gene>
<reference evidence="4" key="1">
    <citation type="submission" date="2025-08" db="UniProtKB">
        <authorList>
            <consortium name="RefSeq"/>
        </authorList>
    </citation>
    <scope>IDENTIFICATION</scope>
</reference>
<dbReference type="RefSeq" id="XP_029654002.1">
    <property type="nucleotide sequence ID" value="XM_029798142.2"/>
</dbReference>
<dbReference type="KEGG" id="osn:115227255"/>
<accession>A0A6P7TXJ9</accession>
<keyword evidence="2" id="KW-0732">Signal</keyword>
<feature type="region of interest" description="Disordered" evidence="1">
    <location>
        <begin position="144"/>
        <end position="176"/>
    </location>
</feature>